<dbReference type="GO" id="GO:0005507">
    <property type="term" value="F:copper ion binding"/>
    <property type="evidence" value="ECO:0007669"/>
    <property type="project" value="TreeGrafter"/>
</dbReference>
<evidence type="ECO:0000256" key="5">
    <source>
        <dbReference type="ARBA" id="ARBA00022801"/>
    </source>
</evidence>
<evidence type="ECO:0000256" key="9">
    <source>
        <dbReference type="ARBA" id="ARBA00049893"/>
    </source>
</evidence>
<dbReference type="InterPro" id="IPR003730">
    <property type="entry name" value="Cu_polyphenol_OxRdtase"/>
</dbReference>
<gene>
    <name evidence="10" type="ORF">HUK83_18960</name>
</gene>
<evidence type="ECO:0000256" key="6">
    <source>
        <dbReference type="ARBA" id="ARBA00022833"/>
    </source>
</evidence>
<dbReference type="AlphaFoldDB" id="A0A850NVQ8"/>
<comment type="caution">
    <text evidence="10">The sequence shown here is derived from an EMBL/GenBank/DDBJ whole genome shotgun (WGS) entry which is preliminary data.</text>
</comment>
<keyword evidence="5" id="KW-0378">Hydrolase</keyword>
<accession>A0A850NVQ8</accession>
<comment type="catalytic activity">
    <reaction evidence="1">
        <text>inosine + phosphate = alpha-D-ribose 1-phosphate + hypoxanthine</text>
        <dbReference type="Rhea" id="RHEA:27646"/>
        <dbReference type="ChEBI" id="CHEBI:17368"/>
        <dbReference type="ChEBI" id="CHEBI:17596"/>
        <dbReference type="ChEBI" id="CHEBI:43474"/>
        <dbReference type="ChEBI" id="CHEBI:57720"/>
        <dbReference type="EC" id="2.4.2.1"/>
    </reaction>
    <physiologicalReaction direction="left-to-right" evidence="1">
        <dbReference type="Rhea" id="RHEA:27647"/>
    </physiologicalReaction>
</comment>
<evidence type="ECO:0000256" key="3">
    <source>
        <dbReference type="ARBA" id="ARBA00022679"/>
    </source>
</evidence>
<reference evidence="10 11" key="1">
    <citation type="submission" date="2020-06" db="EMBL/GenBank/DDBJ databases">
        <title>Description of novel acetic acid bacteria.</title>
        <authorList>
            <person name="Sombolestani A."/>
        </authorList>
    </citation>
    <scope>NUCLEOTIDE SEQUENCE [LARGE SCALE GENOMIC DNA]</scope>
    <source>
        <strain evidence="10 11">LMG 26838</strain>
    </source>
</reference>
<evidence type="ECO:0000313" key="10">
    <source>
        <dbReference type="EMBL" id="NVN32410.1"/>
    </source>
</evidence>
<keyword evidence="6" id="KW-0862">Zinc</keyword>
<dbReference type="PANTHER" id="PTHR30616:SF2">
    <property type="entry name" value="PURINE NUCLEOSIDE PHOSPHORYLASE LACC1"/>
    <property type="match status" value="1"/>
</dbReference>
<name>A0A850NVQ8_9PROT</name>
<dbReference type="GO" id="GO:0016787">
    <property type="term" value="F:hydrolase activity"/>
    <property type="evidence" value="ECO:0007669"/>
    <property type="project" value="UniProtKB-KW"/>
</dbReference>
<feature type="non-terminal residue" evidence="10">
    <location>
        <position position="139"/>
    </location>
</feature>
<evidence type="ECO:0000256" key="2">
    <source>
        <dbReference type="ARBA" id="ARBA00007353"/>
    </source>
</evidence>
<dbReference type="Gene3D" id="3.60.140.10">
    <property type="entry name" value="CNF1/YfiH-like putative cysteine hydrolases"/>
    <property type="match status" value="1"/>
</dbReference>
<evidence type="ECO:0000256" key="7">
    <source>
        <dbReference type="ARBA" id="ARBA00047989"/>
    </source>
</evidence>
<comment type="catalytic activity">
    <reaction evidence="9">
        <text>S-methyl-5'-thioadenosine + phosphate = 5-(methylsulfanyl)-alpha-D-ribose 1-phosphate + adenine</text>
        <dbReference type="Rhea" id="RHEA:11852"/>
        <dbReference type="ChEBI" id="CHEBI:16708"/>
        <dbReference type="ChEBI" id="CHEBI:17509"/>
        <dbReference type="ChEBI" id="CHEBI:43474"/>
        <dbReference type="ChEBI" id="CHEBI:58533"/>
        <dbReference type="EC" id="2.4.2.28"/>
    </reaction>
    <physiologicalReaction direction="left-to-right" evidence="9">
        <dbReference type="Rhea" id="RHEA:11853"/>
    </physiologicalReaction>
</comment>
<dbReference type="RefSeq" id="WP_176627232.1">
    <property type="nucleotide sequence ID" value="NZ_JABXXQ010000836.1"/>
</dbReference>
<dbReference type="SUPFAM" id="SSF64438">
    <property type="entry name" value="CNF1/YfiH-like putative cysteine hydrolases"/>
    <property type="match status" value="1"/>
</dbReference>
<evidence type="ECO:0000256" key="4">
    <source>
        <dbReference type="ARBA" id="ARBA00022723"/>
    </source>
</evidence>
<comment type="catalytic activity">
    <reaction evidence="8">
        <text>adenosine + phosphate = alpha-D-ribose 1-phosphate + adenine</text>
        <dbReference type="Rhea" id="RHEA:27642"/>
        <dbReference type="ChEBI" id="CHEBI:16335"/>
        <dbReference type="ChEBI" id="CHEBI:16708"/>
        <dbReference type="ChEBI" id="CHEBI:43474"/>
        <dbReference type="ChEBI" id="CHEBI:57720"/>
        <dbReference type="EC" id="2.4.2.1"/>
    </reaction>
    <physiologicalReaction direction="left-to-right" evidence="8">
        <dbReference type="Rhea" id="RHEA:27643"/>
    </physiologicalReaction>
</comment>
<proteinExistence type="inferred from homology"/>
<dbReference type="InterPro" id="IPR038371">
    <property type="entry name" value="Cu_polyphenol_OxRdtase_sf"/>
</dbReference>
<evidence type="ECO:0000256" key="1">
    <source>
        <dbReference type="ARBA" id="ARBA00000553"/>
    </source>
</evidence>
<sequence>MRQQAPGGAEYLASPLLASLNGVRHGFFTRRGGVSESRPGQDWGSLNCSYNSGDAPEALVENRRRVAEAVGVAPANLLGVTQVHSADVVRVDAPWAPGAGGVADALVTSRPEIGLGVVTADCAPVLFADADAGVIGAAH</sequence>
<organism evidence="10 11">
    <name type="scientific">Endobacter medicaginis</name>
    <dbReference type="NCBI Taxonomy" id="1181271"/>
    <lineage>
        <taxon>Bacteria</taxon>
        <taxon>Pseudomonadati</taxon>
        <taxon>Pseudomonadota</taxon>
        <taxon>Alphaproteobacteria</taxon>
        <taxon>Acetobacterales</taxon>
        <taxon>Acetobacteraceae</taxon>
        <taxon>Endobacter</taxon>
    </lineage>
</organism>
<comment type="similarity">
    <text evidence="2">Belongs to the purine nucleoside phosphorylase YfiH/LACC1 family.</text>
</comment>
<dbReference type="GO" id="GO:0017061">
    <property type="term" value="F:S-methyl-5-thioadenosine phosphorylase activity"/>
    <property type="evidence" value="ECO:0007669"/>
    <property type="project" value="UniProtKB-EC"/>
</dbReference>
<keyword evidence="4" id="KW-0479">Metal-binding</keyword>
<dbReference type="PANTHER" id="PTHR30616">
    <property type="entry name" value="UNCHARACTERIZED PROTEIN YFIH"/>
    <property type="match status" value="1"/>
</dbReference>
<protein>
    <submittedName>
        <fullName evidence="10">Laccase domain-containing protein</fullName>
    </submittedName>
</protein>
<dbReference type="Proteomes" id="UP000565205">
    <property type="component" value="Unassembled WGS sequence"/>
</dbReference>
<comment type="catalytic activity">
    <reaction evidence="7">
        <text>adenosine + H2O + H(+) = inosine + NH4(+)</text>
        <dbReference type="Rhea" id="RHEA:24408"/>
        <dbReference type="ChEBI" id="CHEBI:15377"/>
        <dbReference type="ChEBI" id="CHEBI:15378"/>
        <dbReference type="ChEBI" id="CHEBI:16335"/>
        <dbReference type="ChEBI" id="CHEBI:17596"/>
        <dbReference type="ChEBI" id="CHEBI:28938"/>
        <dbReference type="EC" id="3.5.4.4"/>
    </reaction>
    <physiologicalReaction direction="left-to-right" evidence="7">
        <dbReference type="Rhea" id="RHEA:24409"/>
    </physiologicalReaction>
</comment>
<dbReference type="InterPro" id="IPR011324">
    <property type="entry name" value="Cytotoxic_necrot_fac-like_cat"/>
</dbReference>
<dbReference type="EMBL" id="JABXXQ010000836">
    <property type="protein sequence ID" value="NVN32410.1"/>
    <property type="molecule type" value="Genomic_DNA"/>
</dbReference>
<evidence type="ECO:0000313" key="11">
    <source>
        <dbReference type="Proteomes" id="UP000565205"/>
    </source>
</evidence>
<evidence type="ECO:0000256" key="8">
    <source>
        <dbReference type="ARBA" id="ARBA00048968"/>
    </source>
</evidence>
<dbReference type="Pfam" id="PF02578">
    <property type="entry name" value="Cu-oxidase_4"/>
    <property type="match status" value="1"/>
</dbReference>
<keyword evidence="3" id="KW-0808">Transferase</keyword>